<dbReference type="EMBL" id="JAJEQR010000043">
    <property type="protein sequence ID" value="MCC2231906.1"/>
    <property type="molecule type" value="Genomic_DNA"/>
</dbReference>
<evidence type="ECO:0000313" key="3">
    <source>
        <dbReference type="Proteomes" id="UP001198182"/>
    </source>
</evidence>
<reference evidence="2" key="1">
    <citation type="submission" date="2021-10" db="EMBL/GenBank/DDBJ databases">
        <title>Anaerobic single-cell dispensing facilitates the cultivation of human gut bacteria.</title>
        <authorList>
            <person name="Afrizal A."/>
        </authorList>
    </citation>
    <scope>NUCLEOTIDE SEQUENCE</scope>
    <source>
        <strain evidence="2">CLA-AA-H215</strain>
    </source>
</reference>
<keyword evidence="3" id="KW-1185">Reference proteome</keyword>
<feature type="chain" id="PRO_5042174579" description="VCBS repeat-containing protein" evidence="1">
    <location>
        <begin position="29"/>
        <end position="400"/>
    </location>
</feature>
<proteinExistence type="predicted"/>
<name>A0AAE3EBD4_9FIRM</name>
<evidence type="ECO:0008006" key="4">
    <source>
        <dbReference type="Google" id="ProtNLM"/>
    </source>
</evidence>
<feature type="signal peptide" evidence="1">
    <location>
        <begin position="1"/>
        <end position="28"/>
    </location>
</feature>
<gene>
    <name evidence="2" type="ORF">LKD81_13015</name>
</gene>
<sequence length="400" mass="44358">MAAMTKFHAAALLPAVLCLSLAACSQTASDESTAGSAASSAAVAASTKSTPTAAALASEAEDIDLAGADWRTQGNVDDMGMITRDGTDTMVCICVNDDSVEFYYDEPEQIFYDMAFYPAPVVNARQNYNGAYFDDLNGDGDSDLCLFFLNDDGSDLLLTWYWNAEDGYVFDAEASNPIDISGSFDPGTAVQTDYFDEYGLEINASMDTGTYLLEDGVGSFIPSNEDYALGSAWWEVTKRSDYTHDGFREIEFDAICYIPDEAIPSYYEEEYYGSFTSVVSGELYDRYTGMWLTAASTHMDTGRSDNHYVHTIEWNGESYEIEYFYSTEWPEVGDWNQVLIMSYIVYLPEGYDGLVFAAQSMPGSYEECQDRLNLESICPEADLFNCDTVDARSNLYFAID</sequence>
<accession>A0AAE3EBD4</accession>
<dbReference type="Proteomes" id="UP001198182">
    <property type="component" value="Unassembled WGS sequence"/>
</dbReference>
<keyword evidence="1" id="KW-0732">Signal</keyword>
<dbReference type="RefSeq" id="WP_308454390.1">
    <property type="nucleotide sequence ID" value="NZ_JAJEQR010000043.1"/>
</dbReference>
<dbReference type="PROSITE" id="PS51257">
    <property type="entry name" value="PROKAR_LIPOPROTEIN"/>
    <property type="match status" value="1"/>
</dbReference>
<dbReference type="AlphaFoldDB" id="A0AAE3EBD4"/>
<evidence type="ECO:0000256" key="1">
    <source>
        <dbReference type="SAM" id="SignalP"/>
    </source>
</evidence>
<comment type="caution">
    <text evidence="2">The sequence shown here is derived from an EMBL/GenBank/DDBJ whole genome shotgun (WGS) entry which is preliminary data.</text>
</comment>
<protein>
    <recommendedName>
        <fullName evidence="4">VCBS repeat-containing protein</fullName>
    </recommendedName>
</protein>
<organism evidence="2 3">
    <name type="scientific">Hominifimenecus microfluidus</name>
    <dbReference type="NCBI Taxonomy" id="2885348"/>
    <lineage>
        <taxon>Bacteria</taxon>
        <taxon>Bacillati</taxon>
        <taxon>Bacillota</taxon>
        <taxon>Clostridia</taxon>
        <taxon>Lachnospirales</taxon>
        <taxon>Lachnospiraceae</taxon>
        <taxon>Hominifimenecus</taxon>
    </lineage>
</organism>
<evidence type="ECO:0000313" key="2">
    <source>
        <dbReference type="EMBL" id="MCC2231906.1"/>
    </source>
</evidence>